<keyword evidence="4 6" id="KW-1133">Transmembrane helix</keyword>
<dbReference type="InterPro" id="IPR007274">
    <property type="entry name" value="Cop_transporter"/>
</dbReference>
<name>A0A1M8A218_MALS4</name>
<protein>
    <recommendedName>
        <fullName evidence="6">Copper transport protein</fullName>
    </recommendedName>
</protein>
<keyword evidence="6" id="KW-0813">Transport</keyword>
<dbReference type="OrthoDB" id="161814at2759"/>
<evidence type="ECO:0000256" key="3">
    <source>
        <dbReference type="ARBA" id="ARBA00022692"/>
    </source>
</evidence>
<keyword evidence="6" id="KW-0187">Copper transport</keyword>
<keyword evidence="3 6" id="KW-0812">Transmembrane</keyword>
<dbReference type="GO" id="GO:0016020">
    <property type="term" value="C:membrane"/>
    <property type="evidence" value="ECO:0007669"/>
    <property type="project" value="UniProtKB-SubCell"/>
</dbReference>
<dbReference type="PANTHER" id="PTHR12483:SF73">
    <property type="entry name" value="COPPER TRANSPORT PROTEIN CTR3"/>
    <property type="match status" value="1"/>
</dbReference>
<dbReference type="OMA" id="MDMHDMH"/>
<dbReference type="EMBL" id="LT671821">
    <property type="protein sequence ID" value="SHO76244.1"/>
    <property type="molecule type" value="Genomic_DNA"/>
</dbReference>
<gene>
    <name evidence="7" type="ORF">MSYG_0582</name>
</gene>
<dbReference type="PANTHER" id="PTHR12483">
    <property type="entry name" value="SOLUTE CARRIER FAMILY 31 COPPER TRANSPORTERS"/>
    <property type="match status" value="1"/>
</dbReference>
<accession>A0A1M8A218</accession>
<dbReference type="Pfam" id="PF04145">
    <property type="entry name" value="Ctr"/>
    <property type="match status" value="1"/>
</dbReference>
<organism evidence="7 8">
    <name type="scientific">Malassezia sympodialis (strain ATCC 42132)</name>
    <name type="common">Atopic eczema-associated yeast</name>
    <dbReference type="NCBI Taxonomy" id="1230383"/>
    <lineage>
        <taxon>Eukaryota</taxon>
        <taxon>Fungi</taxon>
        <taxon>Dikarya</taxon>
        <taxon>Basidiomycota</taxon>
        <taxon>Ustilaginomycotina</taxon>
        <taxon>Malasseziomycetes</taxon>
        <taxon>Malasseziales</taxon>
        <taxon>Malasseziaceae</taxon>
        <taxon>Malassezia</taxon>
    </lineage>
</organism>
<feature type="transmembrane region" description="Helical" evidence="6">
    <location>
        <begin position="193"/>
        <end position="213"/>
    </location>
</feature>
<feature type="transmembrane region" description="Helical" evidence="6">
    <location>
        <begin position="95"/>
        <end position="112"/>
    </location>
</feature>
<sequence>MAYVQASMPELHARHGDEMHGMSGMGQMGGMSGMGDMGNSTSSGNSGHMGGMSGMGDMGGMSDEPMCSMNMLGNWKTIGACFLTRSWMVSTSGQFAGSCIGVAFWVILTECIRRFAREYDRLVIASALESIAKSQQEFPEKWIENGIHSSGSSEEDQSSKSLPAHALGMVFGLPPRALTARGLRIRPTFVQQCVRTLLYGIQFTSAYLIMLIAMTYNGYMLLSIILGAMVGYFATTWDTLGNVPVMPARSHTSEKTPVGARPVTAPAVELDATNESAMMIGERGF</sequence>
<keyword evidence="8" id="KW-1185">Reference proteome</keyword>
<keyword evidence="6" id="KW-0186">Copper</keyword>
<keyword evidence="5 6" id="KW-0472">Membrane</keyword>
<evidence type="ECO:0000313" key="8">
    <source>
        <dbReference type="Proteomes" id="UP000186303"/>
    </source>
</evidence>
<evidence type="ECO:0000256" key="5">
    <source>
        <dbReference type="ARBA" id="ARBA00023136"/>
    </source>
</evidence>
<comment type="subcellular location">
    <subcellularLocation>
        <location evidence="1 6">Membrane</location>
        <topology evidence="1 6">Multi-pass membrane protein</topology>
    </subcellularLocation>
</comment>
<evidence type="ECO:0000256" key="1">
    <source>
        <dbReference type="ARBA" id="ARBA00004141"/>
    </source>
</evidence>
<evidence type="ECO:0000256" key="2">
    <source>
        <dbReference type="ARBA" id="ARBA00006921"/>
    </source>
</evidence>
<dbReference type="STRING" id="1230383.A0A1M8A218"/>
<evidence type="ECO:0000256" key="4">
    <source>
        <dbReference type="ARBA" id="ARBA00022989"/>
    </source>
</evidence>
<dbReference type="AlphaFoldDB" id="A0A1M8A218"/>
<dbReference type="GO" id="GO:0005375">
    <property type="term" value="F:copper ion transmembrane transporter activity"/>
    <property type="evidence" value="ECO:0007669"/>
    <property type="project" value="UniProtKB-UniRule"/>
</dbReference>
<evidence type="ECO:0000313" key="7">
    <source>
        <dbReference type="EMBL" id="SHO76244.1"/>
    </source>
</evidence>
<reference evidence="8" key="1">
    <citation type="journal article" date="2017" name="Nucleic Acids Res.">
        <title>Proteogenomics produces comprehensive and highly accurate protein-coding gene annotation in a complete genome assembly of Malassezia sympodialis.</title>
        <authorList>
            <person name="Zhu Y."/>
            <person name="Engstroem P.G."/>
            <person name="Tellgren-Roth C."/>
            <person name="Baudo C.D."/>
            <person name="Kennell J.C."/>
            <person name="Sun S."/>
            <person name="Billmyre R.B."/>
            <person name="Schroeder M.S."/>
            <person name="Andersson A."/>
            <person name="Holm T."/>
            <person name="Sigurgeirsson B."/>
            <person name="Wu G."/>
            <person name="Sankaranarayanan S.R."/>
            <person name="Siddharthan R."/>
            <person name="Sanyal K."/>
            <person name="Lundeberg J."/>
            <person name="Nystedt B."/>
            <person name="Boekhout T."/>
            <person name="Dawson T.L. Jr."/>
            <person name="Heitman J."/>
            <person name="Scheynius A."/>
            <person name="Lehtioe J."/>
        </authorList>
    </citation>
    <scope>NUCLEOTIDE SEQUENCE [LARGE SCALE GENOMIC DNA]</scope>
    <source>
        <strain evidence="8">ATCC 42132</strain>
    </source>
</reference>
<dbReference type="Proteomes" id="UP000186303">
    <property type="component" value="Chromosome 1"/>
</dbReference>
<comment type="similarity">
    <text evidence="2 6">Belongs to the copper transporter (Ctr) (TC 1.A.56) family. SLC31A subfamily.</text>
</comment>
<proteinExistence type="inferred from homology"/>
<evidence type="ECO:0000256" key="6">
    <source>
        <dbReference type="RuleBase" id="RU367022"/>
    </source>
</evidence>
<feature type="transmembrane region" description="Helical" evidence="6">
    <location>
        <begin position="219"/>
        <end position="240"/>
    </location>
</feature>
<keyword evidence="6" id="KW-0406">Ion transport</keyword>
<dbReference type="VEuPathDB" id="FungiDB:MSYG_0582"/>